<dbReference type="SUPFAM" id="SSF54928">
    <property type="entry name" value="RNA-binding domain, RBD"/>
    <property type="match status" value="1"/>
</dbReference>
<feature type="compositionally biased region" description="Low complexity" evidence="5">
    <location>
        <begin position="255"/>
        <end position="269"/>
    </location>
</feature>
<feature type="domain" description="UPF3" evidence="6">
    <location>
        <begin position="57"/>
        <end position="217"/>
    </location>
</feature>
<feature type="region of interest" description="Disordered" evidence="5">
    <location>
        <begin position="1"/>
        <end position="55"/>
    </location>
</feature>
<comment type="subcellular location">
    <subcellularLocation>
        <location evidence="1">Nucleus</location>
    </subcellularLocation>
</comment>
<dbReference type="Proteomes" id="UP001150217">
    <property type="component" value="Unassembled WGS sequence"/>
</dbReference>
<dbReference type="InterPro" id="IPR012677">
    <property type="entry name" value="Nucleotide-bd_a/b_plait_sf"/>
</dbReference>
<reference evidence="7" key="1">
    <citation type="submission" date="2022-08" db="EMBL/GenBank/DDBJ databases">
        <title>A Global Phylogenomic Analysis of the Shiitake Genus Lentinula.</title>
        <authorList>
            <consortium name="DOE Joint Genome Institute"/>
            <person name="Sierra-Patev S."/>
            <person name="Min B."/>
            <person name="Naranjo-Ortiz M."/>
            <person name="Looney B."/>
            <person name="Konkel Z."/>
            <person name="Slot J.C."/>
            <person name="Sakamoto Y."/>
            <person name="Steenwyk J.L."/>
            <person name="Rokas A."/>
            <person name="Carro J."/>
            <person name="Camarero S."/>
            <person name="Ferreira P."/>
            <person name="Molpeceres G."/>
            <person name="Ruiz-Duenas F.J."/>
            <person name="Serrano A."/>
            <person name="Henrissat B."/>
            <person name="Drula E."/>
            <person name="Hughes K.W."/>
            <person name="Mata J.L."/>
            <person name="Ishikawa N.K."/>
            <person name="Vargas-Isla R."/>
            <person name="Ushijima S."/>
            <person name="Smith C.A."/>
            <person name="Ahrendt S."/>
            <person name="Andreopoulos W."/>
            <person name="He G."/>
            <person name="Labutti K."/>
            <person name="Lipzen A."/>
            <person name="Ng V."/>
            <person name="Riley R."/>
            <person name="Sandor L."/>
            <person name="Barry K."/>
            <person name="Martinez A.T."/>
            <person name="Xiao Y."/>
            <person name="Gibbons J.G."/>
            <person name="Terashima K."/>
            <person name="Grigoriev I.V."/>
            <person name="Hibbett D.S."/>
        </authorList>
    </citation>
    <scope>NUCLEOTIDE SEQUENCE</scope>
    <source>
        <strain evidence="7">RHP3577 ss4</strain>
    </source>
</reference>
<feature type="compositionally biased region" description="Basic and acidic residues" evidence="5">
    <location>
        <begin position="38"/>
        <end position="55"/>
    </location>
</feature>
<dbReference type="InterPro" id="IPR035979">
    <property type="entry name" value="RBD_domain_sf"/>
</dbReference>
<evidence type="ECO:0000313" key="8">
    <source>
        <dbReference type="Proteomes" id="UP001150217"/>
    </source>
</evidence>
<evidence type="ECO:0000259" key="6">
    <source>
        <dbReference type="Pfam" id="PF03467"/>
    </source>
</evidence>
<comment type="caution">
    <text evidence="7">The sequence shown here is derived from an EMBL/GenBank/DDBJ whole genome shotgun (WGS) entry which is preliminary data.</text>
</comment>
<sequence length="542" mass="57939">MIKAAEMATPAGILTQMTSTITPAHSASSPTKSKKDRVRGEKGKDKERKDKFPQHEERLKTIVRKLPPNLPEEIFWQSVQTWVTDETVSWKIYYPGKFRRRLNKENVPSRAYILFKNEGQLALFSKEYDGHLFRDKSGNEAHAVVEFAPYQKVPPEKKKLDPRNGTIEKDENYISFIESLTASANREPVSIETLIASTQPVPQPKTTPLLEALKAEKNAIKEKAAVKEKVAIMRNAALEASRKEDSGKKKGGKTGSDPSASSSVLPPSSKKALHKKAVLNANNTSTPTAGGPAAKSGGPPSKSSKASRQQLSQPQTRTQPSVQPPTKLLTHNPPVAPSNPESQSKTDPSSSTAPTPAPRRVRPMLGLASRQFEAALSGAGVNAAERKSRKEREKEREAAAVNKDKEHGPQEQALALVIGKDAPSISTNIPTANTNNTLVSSGSKPPSPKRDRGGSKRKNSVSSNSGTPIATTPKVPSILQRAVIADISTGSIPPVIPPRGGDESVSGPSSSVEAGPGIRGGRRGRGRGARGASNSTTPGRSG</sequence>
<gene>
    <name evidence="7" type="ORF">C8R41DRAFT_828426</name>
</gene>
<feature type="compositionally biased region" description="Polar residues" evidence="5">
    <location>
        <begin position="15"/>
        <end position="31"/>
    </location>
</feature>
<dbReference type="Gene3D" id="3.30.70.330">
    <property type="match status" value="1"/>
</dbReference>
<evidence type="ECO:0000256" key="1">
    <source>
        <dbReference type="ARBA" id="ARBA00004123"/>
    </source>
</evidence>
<dbReference type="CDD" id="cd12455">
    <property type="entry name" value="RRM_like_Smg4_UPF3"/>
    <property type="match status" value="1"/>
</dbReference>
<evidence type="ECO:0000256" key="4">
    <source>
        <dbReference type="ARBA" id="ARBA00023242"/>
    </source>
</evidence>
<keyword evidence="8" id="KW-1185">Reference proteome</keyword>
<evidence type="ECO:0000313" key="7">
    <source>
        <dbReference type="EMBL" id="KAJ4495257.1"/>
    </source>
</evidence>
<keyword evidence="4" id="KW-0539">Nucleus</keyword>
<keyword evidence="3" id="KW-0866">Nonsense-mediated mRNA decay</keyword>
<evidence type="ECO:0000256" key="3">
    <source>
        <dbReference type="ARBA" id="ARBA00023161"/>
    </source>
</evidence>
<dbReference type="InterPro" id="IPR039722">
    <property type="entry name" value="Upf3"/>
</dbReference>
<protein>
    <submittedName>
        <fullName evidence="7">Smg-4/UPF3 family-domain-containing protein</fullName>
    </submittedName>
</protein>
<feature type="compositionally biased region" description="Polar residues" evidence="5">
    <location>
        <begin position="460"/>
        <end position="470"/>
    </location>
</feature>
<accession>A0ABQ8VHY3</accession>
<dbReference type="PANTHER" id="PTHR13112">
    <property type="entry name" value="UPF3 REGULATOR OF NONSENSE TRANSCRIPTS-LIKE PROTEIN"/>
    <property type="match status" value="1"/>
</dbReference>
<proteinExistence type="inferred from homology"/>
<feature type="compositionally biased region" description="Low complexity" evidence="5">
    <location>
        <begin position="289"/>
        <end position="307"/>
    </location>
</feature>
<dbReference type="InterPro" id="IPR005120">
    <property type="entry name" value="UPF3_dom"/>
</dbReference>
<evidence type="ECO:0000256" key="2">
    <source>
        <dbReference type="ARBA" id="ARBA00005991"/>
    </source>
</evidence>
<feature type="region of interest" description="Disordered" evidence="5">
    <location>
        <begin position="240"/>
        <end position="542"/>
    </location>
</feature>
<comment type="similarity">
    <text evidence="2">Belongs to the RENT3 family.</text>
</comment>
<feature type="compositionally biased region" description="Polar residues" evidence="5">
    <location>
        <begin position="308"/>
        <end position="321"/>
    </location>
</feature>
<feature type="compositionally biased region" description="Basic and acidic residues" evidence="5">
    <location>
        <begin position="384"/>
        <end position="409"/>
    </location>
</feature>
<dbReference type="EMBL" id="JANVFT010000031">
    <property type="protein sequence ID" value="KAJ4495257.1"/>
    <property type="molecule type" value="Genomic_DNA"/>
</dbReference>
<name>A0ABQ8VHY3_9AGAR</name>
<organism evidence="7 8">
    <name type="scientific">Lentinula lateritia</name>
    <dbReference type="NCBI Taxonomy" id="40482"/>
    <lineage>
        <taxon>Eukaryota</taxon>
        <taxon>Fungi</taxon>
        <taxon>Dikarya</taxon>
        <taxon>Basidiomycota</taxon>
        <taxon>Agaricomycotina</taxon>
        <taxon>Agaricomycetes</taxon>
        <taxon>Agaricomycetidae</taxon>
        <taxon>Agaricales</taxon>
        <taxon>Marasmiineae</taxon>
        <taxon>Omphalotaceae</taxon>
        <taxon>Lentinula</taxon>
    </lineage>
</organism>
<dbReference type="Pfam" id="PF03467">
    <property type="entry name" value="Smg4_UPF3"/>
    <property type="match status" value="1"/>
</dbReference>
<feature type="compositionally biased region" description="Polar residues" evidence="5">
    <location>
        <begin position="533"/>
        <end position="542"/>
    </location>
</feature>
<feature type="compositionally biased region" description="Polar residues" evidence="5">
    <location>
        <begin position="424"/>
        <end position="444"/>
    </location>
</feature>
<evidence type="ECO:0000256" key="5">
    <source>
        <dbReference type="SAM" id="MobiDB-lite"/>
    </source>
</evidence>
<dbReference type="PANTHER" id="PTHR13112:SF0">
    <property type="entry name" value="FI21285P1"/>
    <property type="match status" value="1"/>
</dbReference>